<accession>A0A101JTY6</accession>
<evidence type="ECO:0008006" key="3">
    <source>
        <dbReference type="Google" id="ProtNLM"/>
    </source>
</evidence>
<dbReference type="InterPro" id="IPR011978">
    <property type="entry name" value="YgfB-like"/>
</dbReference>
<sequence>MTPSDDLFKPLSSEELDELEDFLLLDGHEDKSMTLDMLDGFLAALAAGPSLVMPSEWLPMVLDVEGRTPPSFVSPEEAARITTLIIRYMNATAGVFEDDPDSYQPLYDQCVFGDPEEEEFAVKAWALGFILGMELRWDDWIPVFDAVDEEGDSEVLLLTPIFLLSGTDENQPELTEEDRESWRELIPESVSGLYRFWQMYRAQE</sequence>
<dbReference type="InterPro" id="IPR036255">
    <property type="entry name" value="YgfB-like_sf"/>
</dbReference>
<protein>
    <recommendedName>
        <fullName evidence="3">YecA family protein</fullName>
    </recommendedName>
</protein>
<dbReference type="Gene3D" id="1.20.120.740">
    <property type="entry name" value="YgfB uncharacterised protein family UPF0149, PF03695"/>
    <property type="match status" value="1"/>
</dbReference>
<dbReference type="Pfam" id="PF03695">
    <property type="entry name" value="UPF0149"/>
    <property type="match status" value="1"/>
</dbReference>
<name>A0A101JTY6_CHLLI</name>
<organism evidence="1 2">
    <name type="scientific">Chlorobium limicola</name>
    <dbReference type="NCBI Taxonomy" id="1092"/>
    <lineage>
        <taxon>Bacteria</taxon>
        <taxon>Pseudomonadati</taxon>
        <taxon>Chlorobiota</taxon>
        <taxon>Chlorobiia</taxon>
        <taxon>Chlorobiales</taxon>
        <taxon>Chlorobiaceae</taxon>
        <taxon>Chlorobium/Pelodictyon group</taxon>
        <taxon>Chlorobium</taxon>
    </lineage>
</organism>
<dbReference type="OrthoDB" id="570299at2"/>
<dbReference type="Proteomes" id="UP000053937">
    <property type="component" value="Unassembled WGS sequence"/>
</dbReference>
<dbReference type="EMBL" id="LMBR01000010">
    <property type="protein sequence ID" value="KUL32929.1"/>
    <property type="molecule type" value="Genomic_DNA"/>
</dbReference>
<evidence type="ECO:0000313" key="1">
    <source>
        <dbReference type="EMBL" id="KUL32929.1"/>
    </source>
</evidence>
<gene>
    <name evidence="1" type="ORF">ASB62_00915</name>
</gene>
<reference evidence="1 2" key="1">
    <citation type="submission" date="2015-10" db="EMBL/GenBank/DDBJ databases">
        <title>Draft Genome Sequence of Chlorobium limicola strain Frasassi Growing under Artificial Lighting in the Frasassi Cave System.</title>
        <authorList>
            <person name="Mansor M."/>
            <person name="Macalady J."/>
        </authorList>
    </citation>
    <scope>NUCLEOTIDE SEQUENCE [LARGE SCALE GENOMIC DNA]</scope>
    <source>
        <strain evidence="1 2">Frasassi</strain>
    </source>
</reference>
<dbReference type="SUPFAM" id="SSF101327">
    <property type="entry name" value="YgfB-like"/>
    <property type="match status" value="1"/>
</dbReference>
<dbReference type="AlphaFoldDB" id="A0A101JTY6"/>
<evidence type="ECO:0000313" key="2">
    <source>
        <dbReference type="Proteomes" id="UP000053937"/>
    </source>
</evidence>
<dbReference type="RefSeq" id="WP_059138212.1">
    <property type="nucleotide sequence ID" value="NZ_LMBR01000010.1"/>
</dbReference>
<keyword evidence="2" id="KW-1185">Reference proteome</keyword>
<proteinExistence type="predicted"/>
<comment type="caution">
    <text evidence="1">The sequence shown here is derived from an EMBL/GenBank/DDBJ whole genome shotgun (WGS) entry which is preliminary data.</text>
</comment>
<dbReference type="NCBIfam" id="TIGR02292">
    <property type="entry name" value="ygfB_yecA"/>
    <property type="match status" value="1"/>
</dbReference>